<reference evidence="1 2" key="1">
    <citation type="submission" date="2015-01" db="EMBL/GenBank/DDBJ databases">
        <title>The Genome Sequence of Exophiala xenobiotica CBS118157.</title>
        <authorList>
            <consortium name="The Broad Institute Genomics Platform"/>
            <person name="Cuomo C."/>
            <person name="de Hoog S."/>
            <person name="Gorbushina A."/>
            <person name="Stielow B."/>
            <person name="Teixiera M."/>
            <person name="Abouelleil A."/>
            <person name="Chapman S.B."/>
            <person name="Priest M."/>
            <person name="Young S.K."/>
            <person name="Wortman J."/>
            <person name="Nusbaum C."/>
            <person name="Birren B."/>
        </authorList>
    </citation>
    <scope>NUCLEOTIDE SEQUENCE [LARGE SCALE GENOMIC DNA]</scope>
    <source>
        <strain evidence="1 2">CBS 118157</strain>
    </source>
</reference>
<sequence length="80" mass="8939">MADKYKGLINKEGMKIINESNAVIDLGKNATKTTQIGVVWDKETGLYGVKLSYETSRPPINSIHLDNVRFEKPCAIPLYV</sequence>
<accession>A0A0D2BMI0</accession>
<dbReference type="HOGENOM" id="CLU_2589780_0_0_1"/>
<gene>
    <name evidence="1" type="ORF">PV05_06155</name>
</gene>
<name>A0A0D2BMI0_9EURO</name>
<dbReference type="RefSeq" id="XP_013314325.1">
    <property type="nucleotide sequence ID" value="XM_013458871.1"/>
</dbReference>
<proteinExistence type="predicted"/>
<evidence type="ECO:0000313" key="2">
    <source>
        <dbReference type="Proteomes" id="UP000054342"/>
    </source>
</evidence>
<dbReference type="GeneID" id="25328063"/>
<dbReference type="EMBL" id="KN847320">
    <property type="protein sequence ID" value="KIW53741.1"/>
    <property type="molecule type" value="Genomic_DNA"/>
</dbReference>
<dbReference type="AlphaFoldDB" id="A0A0D2BMI0"/>
<protein>
    <submittedName>
        <fullName evidence="1">Uncharacterized protein</fullName>
    </submittedName>
</protein>
<organism evidence="1 2">
    <name type="scientific">Exophiala xenobiotica</name>
    <dbReference type="NCBI Taxonomy" id="348802"/>
    <lineage>
        <taxon>Eukaryota</taxon>
        <taxon>Fungi</taxon>
        <taxon>Dikarya</taxon>
        <taxon>Ascomycota</taxon>
        <taxon>Pezizomycotina</taxon>
        <taxon>Eurotiomycetes</taxon>
        <taxon>Chaetothyriomycetidae</taxon>
        <taxon>Chaetothyriales</taxon>
        <taxon>Herpotrichiellaceae</taxon>
        <taxon>Exophiala</taxon>
    </lineage>
</organism>
<dbReference type="Proteomes" id="UP000054342">
    <property type="component" value="Unassembled WGS sequence"/>
</dbReference>
<evidence type="ECO:0000313" key="1">
    <source>
        <dbReference type="EMBL" id="KIW53741.1"/>
    </source>
</evidence>
<keyword evidence="2" id="KW-1185">Reference proteome</keyword>